<evidence type="ECO:0000256" key="2">
    <source>
        <dbReference type="ARBA" id="ARBA00023150"/>
    </source>
</evidence>
<name>A0A445MWU6_9BACT</name>
<dbReference type="SMART" id="SM00852">
    <property type="entry name" value="MoCF_biosynth"/>
    <property type="match status" value="1"/>
</dbReference>
<comment type="pathway">
    <text evidence="1">Cofactor biosynthesis; molybdopterin biosynthesis.</text>
</comment>
<evidence type="ECO:0000256" key="1">
    <source>
        <dbReference type="ARBA" id="ARBA00005046"/>
    </source>
</evidence>
<gene>
    <name evidence="4" type="primary">mog</name>
    <name evidence="4" type="ORF">PITCH_A2030023</name>
</gene>
<dbReference type="PANTHER" id="PTHR43764:SF1">
    <property type="entry name" value="MOLYBDOPTERIN MOLYBDOTRANSFERASE"/>
    <property type="match status" value="1"/>
</dbReference>
<reference evidence="4" key="1">
    <citation type="submission" date="2018-01" db="EMBL/GenBank/DDBJ databases">
        <authorList>
            <person name="Regsiter A."/>
            <person name="William W."/>
        </authorList>
    </citation>
    <scope>NUCLEOTIDE SEQUENCE</scope>
    <source>
        <strain evidence="4">TRIP AH-1</strain>
    </source>
</reference>
<evidence type="ECO:0000313" key="4">
    <source>
        <dbReference type="EMBL" id="SPD73879.1"/>
    </source>
</evidence>
<dbReference type="InterPro" id="IPR051920">
    <property type="entry name" value="MPT_Adenylyltrnsfr/MoaC-Rel"/>
</dbReference>
<organism evidence="4">
    <name type="scientific">uncultured Desulfobacterium sp</name>
    <dbReference type="NCBI Taxonomy" id="201089"/>
    <lineage>
        <taxon>Bacteria</taxon>
        <taxon>Pseudomonadati</taxon>
        <taxon>Thermodesulfobacteriota</taxon>
        <taxon>Desulfobacteria</taxon>
        <taxon>Desulfobacterales</taxon>
        <taxon>Desulfobacteriaceae</taxon>
        <taxon>Desulfobacterium</taxon>
        <taxon>environmental samples</taxon>
    </lineage>
</organism>
<dbReference type="NCBIfam" id="TIGR00177">
    <property type="entry name" value="molyb_syn"/>
    <property type="match status" value="1"/>
</dbReference>
<dbReference type="GO" id="GO:0006777">
    <property type="term" value="P:Mo-molybdopterin cofactor biosynthetic process"/>
    <property type="evidence" value="ECO:0007669"/>
    <property type="project" value="UniProtKB-KW"/>
</dbReference>
<dbReference type="Gene3D" id="3.40.980.10">
    <property type="entry name" value="MoaB/Mog-like domain"/>
    <property type="match status" value="1"/>
</dbReference>
<dbReference type="Pfam" id="PF00994">
    <property type="entry name" value="MoCF_biosynth"/>
    <property type="match status" value="1"/>
</dbReference>
<dbReference type="PANTHER" id="PTHR43764">
    <property type="entry name" value="MOLYBDENUM COFACTOR BIOSYNTHESIS"/>
    <property type="match status" value="1"/>
</dbReference>
<dbReference type="GO" id="GO:0061598">
    <property type="term" value="F:molybdopterin adenylyltransferase activity"/>
    <property type="evidence" value="ECO:0007669"/>
    <property type="project" value="UniProtKB-EC"/>
</dbReference>
<keyword evidence="4" id="KW-0808">Transferase</keyword>
<dbReference type="EC" id="2.7.7.75" evidence="4"/>
<dbReference type="AlphaFoldDB" id="A0A445MWU6"/>
<evidence type="ECO:0000259" key="3">
    <source>
        <dbReference type="SMART" id="SM00852"/>
    </source>
</evidence>
<sequence>MMESRFRAGVLTISDKGSKGLRRDDSGEVVAGMLLEQGFSVIKREIIPDDREQISDTIVQWVDNEGLSLIVTSGGTGLSPTDVTPQAMEQVIDYQVPGMAEAMRAESLKKTPHAMISRAMVGVRKSCLIINLPGSPKGARENLSVVLPALNHALSKLTGDMSDCAV</sequence>
<keyword evidence="4" id="KW-0548">Nucleotidyltransferase</keyword>
<proteinExistence type="predicted"/>
<keyword evidence="2" id="KW-0501">Molybdenum cofactor biosynthesis</keyword>
<feature type="domain" description="MoaB/Mog" evidence="3">
    <location>
        <begin position="9"/>
        <end position="153"/>
    </location>
</feature>
<accession>A0A445MWU6</accession>
<dbReference type="EMBL" id="OJIN01000117">
    <property type="protein sequence ID" value="SPD73879.1"/>
    <property type="molecule type" value="Genomic_DNA"/>
</dbReference>
<dbReference type="InterPro" id="IPR036425">
    <property type="entry name" value="MoaB/Mog-like_dom_sf"/>
</dbReference>
<dbReference type="SUPFAM" id="SSF53218">
    <property type="entry name" value="Molybdenum cofactor biosynthesis proteins"/>
    <property type="match status" value="1"/>
</dbReference>
<protein>
    <submittedName>
        <fullName evidence="4">Molybdopterin adenylyltransferase</fullName>
        <ecNumber evidence="4">2.7.7.75</ecNumber>
    </submittedName>
</protein>
<dbReference type="InterPro" id="IPR001453">
    <property type="entry name" value="MoaB/Mog_dom"/>
</dbReference>
<dbReference type="CDD" id="cd00886">
    <property type="entry name" value="MogA_MoaB"/>
    <property type="match status" value="1"/>
</dbReference>